<evidence type="ECO:0000256" key="1">
    <source>
        <dbReference type="ARBA" id="ARBA00022553"/>
    </source>
</evidence>
<evidence type="ECO:0000256" key="13">
    <source>
        <dbReference type="ARBA" id="ARBA00029382"/>
    </source>
</evidence>
<name>L8GVR2_ACACF</name>
<keyword evidence="11 16" id="KW-0234">DNA repair</keyword>
<dbReference type="CDD" id="cd09867">
    <property type="entry name" value="PIN_FEN1"/>
    <property type="match status" value="1"/>
</dbReference>
<dbReference type="InterPro" id="IPR023426">
    <property type="entry name" value="Flap_endonuc"/>
</dbReference>
<evidence type="ECO:0000256" key="5">
    <source>
        <dbReference type="ARBA" id="ARBA00022759"/>
    </source>
</evidence>
<evidence type="ECO:0000259" key="18">
    <source>
        <dbReference type="SMART" id="SM00484"/>
    </source>
</evidence>
<dbReference type="CDD" id="cd09907">
    <property type="entry name" value="H3TH_FEN1-Euk"/>
    <property type="match status" value="1"/>
</dbReference>
<dbReference type="InterPro" id="IPR036279">
    <property type="entry name" value="5-3_exonuclease_C_sf"/>
</dbReference>
<dbReference type="SMART" id="SM00484">
    <property type="entry name" value="XPGI"/>
    <property type="match status" value="1"/>
</dbReference>
<dbReference type="KEGG" id="acan:ACA1_089310"/>
<dbReference type="PRINTS" id="PR00853">
    <property type="entry name" value="XPGRADSUPER"/>
</dbReference>
<feature type="region of interest" description="Disordered" evidence="17">
    <location>
        <begin position="315"/>
        <end position="343"/>
    </location>
</feature>
<comment type="function">
    <text evidence="13 16">Structure-specific nuclease with 5'-flap endonuclease and 5'-3' exonuclease activities involved in DNA replication and repair. During DNA replication, cleaves the 5'-overhanging flap structure that is generated by displacement synthesis when DNA polymerase encounters the 5'-end of a downstream Okazaki fragment. It enters the flap from the 5'-end and then tracks to cleave the flap base, leaving a nick for ligation. Also involved in the long patch base excision repair (LP-BER) pathway, by cleaving within the apurinic/apyrimidinic (AP) site-terminated flap. Acts as a genome stabilization factor that prevents flaps from equilibrating into structures that lead to duplications and deletions. Also possesses 5'-3' exonuclease activity on nicked or gapped double-stranded DNA, and exhibits RNase H activity. Also involved in replication and repair of rDNA and in repairing mitochondrial DNA.</text>
</comment>
<dbReference type="VEuPathDB" id="AmoebaDB:ACA1_089310"/>
<evidence type="ECO:0000256" key="17">
    <source>
        <dbReference type="SAM" id="MobiDB-lite"/>
    </source>
</evidence>
<evidence type="ECO:0000313" key="20">
    <source>
        <dbReference type="EMBL" id="ELR16683.1"/>
    </source>
</evidence>
<dbReference type="InterPro" id="IPR008918">
    <property type="entry name" value="HhH2"/>
</dbReference>
<dbReference type="OrthoDB" id="1937206at2759"/>
<evidence type="ECO:0000256" key="8">
    <source>
        <dbReference type="ARBA" id="ARBA00022839"/>
    </source>
</evidence>
<dbReference type="InterPro" id="IPR006084">
    <property type="entry name" value="XPG/Rad2"/>
</dbReference>
<evidence type="ECO:0000256" key="7">
    <source>
        <dbReference type="ARBA" id="ARBA00022801"/>
    </source>
</evidence>
<comment type="cofactor">
    <cofactor evidence="16">
        <name>Mg(2+)</name>
        <dbReference type="ChEBI" id="CHEBI:18420"/>
    </cofactor>
    <text evidence="16">Binds 2 magnesium ions per subunit. They probably participate in the reaction catalyzed by the enzyme. May bind an additional third magnesium ion after substrate binding.</text>
</comment>
<keyword evidence="3 16" id="KW-0540">Nuclease</keyword>
<dbReference type="SUPFAM" id="SSF47807">
    <property type="entry name" value="5' to 3' exonuclease, C-terminal subdomain"/>
    <property type="match status" value="1"/>
</dbReference>
<dbReference type="GO" id="GO:0043137">
    <property type="term" value="P:DNA replication, removal of RNA primer"/>
    <property type="evidence" value="ECO:0007669"/>
    <property type="project" value="UniProtKB-UniRule"/>
</dbReference>
<dbReference type="RefSeq" id="XP_004338696.1">
    <property type="nucleotide sequence ID" value="XM_004338648.1"/>
</dbReference>
<gene>
    <name evidence="20" type="ORF">ACA1_089310</name>
</gene>
<dbReference type="HAMAP" id="MF_00614">
    <property type="entry name" value="Fen"/>
    <property type="match status" value="1"/>
</dbReference>
<evidence type="ECO:0000256" key="11">
    <source>
        <dbReference type="ARBA" id="ARBA00023204"/>
    </source>
</evidence>
<evidence type="ECO:0000256" key="14">
    <source>
        <dbReference type="ARBA" id="ARBA00034726"/>
    </source>
</evidence>
<dbReference type="GO" id="GO:0005739">
    <property type="term" value="C:mitochondrion"/>
    <property type="evidence" value="ECO:0007669"/>
    <property type="project" value="UniProtKB-SubCell"/>
</dbReference>
<evidence type="ECO:0000313" key="21">
    <source>
        <dbReference type="Proteomes" id="UP000011083"/>
    </source>
</evidence>
<dbReference type="GO" id="GO:0005730">
    <property type="term" value="C:nucleolus"/>
    <property type="evidence" value="ECO:0007669"/>
    <property type="project" value="UniProtKB-SubCell"/>
</dbReference>
<evidence type="ECO:0000256" key="12">
    <source>
        <dbReference type="ARBA" id="ARBA00023242"/>
    </source>
</evidence>
<keyword evidence="21" id="KW-1185">Reference proteome</keyword>
<proteinExistence type="inferred from homology"/>
<dbReference type="GO" id="GO:0003677">
    <property type="term" value="F:DNA binding"/>
    <property type="evidence" value="ECO:0007669"/>
    <property type="project" value="UniProtKB-UniRule"/>
</dbReference>
<keyword evidence="7 16" id="KW-0378">Hydrolase</keyword>
<dbReference type="GO" id="GO:0017108">
    <property type="term" value="F:5'-flap endonuclease activity"/>
    <property type="evidence" value="ECO:0007669"/>
    <property type="project" value="UniProtKB-UniRule"/>
</dbReference>
<dbReference type="Pfam" id="PF00752">
    <property type="entry name" value="XPG_N"/>
    <property type="match status" value="1"/>
</dbReference>
<dbReference type="Pfam" id="PF00867">
    <property type="entry name" value="XPG_I"/>
    <property type="match status" value="1"/>
</dbReference>
<dbReference type="FunFam" id="1.10.150.20:FF:000009">
    <property type="entry name" value="Flap endonuclease 1"/>
    <property type="match status" value="1"/>
</dbReference>
<dbReference type="InterPro" id="IPR029060">
    <property type="entry name" value="PIN-like_dom_sf"/>
</dbReference>
<dbReference type="GeneID" id="14917384"/>
<keyword evidence="9 16" id="KW-0460">Magnesium</keyword>
<dbReference type="EC" id="3.1.-.-" evidence="16"/>
<evidence type="ECO:0000256" key="16">
    <source>
        <dbReference type="HAMAP-Rule" id="MF_03140"/>
    </source>
</evidence>
<dbReference type="InterPro" id="IPR006085">
    <property type="entry name" value="XPG_DNA_repair_N"/>
</dbReference>
<keyword evidence="6 16" id="KW-0227">DNA damage</keyword>
<feature type="domain" description="XPG-I" evidence="18">
    <location>
        <begin position="127"/>
        <end position="201"/>
    </location>
</feature>
<dbReference type="SMART" id="SM00485">
    <property type="entry name" value="XPGN"/>
    <property type="match status" value="1"/>
</dbReference>
<evidence type="ECO:0000256" key="15">
    <source>
        <dbReference type="ARBA" id="ARBA00063178"/>
    </source>
</evidence>
<keyword evidence="2 16" id="KW-0235">DNA replication</keyword>
<keyword evidence="5 16" id="KW-0255">Endonuclease</keyword>
<dbReference type="EMBL" id="KB007985">
    <property type="protein sequence ID" value="ELR16683.1"/>
    <property type="molecule type" value="Genomic_DNA"/>
</dbReference>
<keyword evidence="12 16" id="KW-0539">Nucleus</keyword>
<protein>
    <recommendedName>
        <fullName evidence="16">Flap endonuclease 1</fullName>
        <shortName evidence="16">FEN-1</shortName>
        <ecNumber evidence="16">3.1.-.-</ecNumber>
    </recommendedName>
    <alternativeName>
        <fullName evidence="16">Flap structure-specific endonuclease 1</fullName>
    </alternativeName>
</protein>
<dbReference type="PANTHER" id="PTHR11081:SF9">
    <property type="entry name" value="FLAP ENDONUCLEASE 1"/>
    <property type="match status" value="1"/>
</dbReference>
<dbReference type="GO" id="GO:0006284">
    <property type="term" value="P:base-excision repair"/>
    <property type="evidence" value="ECO:0007669"/>
    <property type="project" value="UniProtKB-UniRule"/>
</dbReference>
<dbReference type="SUPFAM" id="SSF88723">
    <property type="entry name" value="PIN domain-like"/>
    <property type="match status" value="1"/>
</dbReference>
<keyword evidence="10 16" id="KW-0496">Mitochondrion</keyword>
<evidence type="ECO:0000256" key="2">
    <source>
        <dbReference type="ARBA" id="ARBA00022705"/>
    </source>
</evidence>
<dbReference type="OMA" id="PTHIEEC"/>
<evidence type="ECO:0000256" key="6">
    <source>
        <dbReference type="ARBA" id="ARBA00022763"/>
    </source>
</evidence>
<comment type="subunit">
    <text evidence="15">Interacts with PCNA1 and PCNA2. Three molecules of FEN1 bind to one PCNA trimer with each molecule binding to one PCNA monomer. PCNA stimulates the nuclease activity without altering cleavage specificity.</text>
</comment>
<keyword evidence="8 16" id="KW-0269">Exonuclease</keyword>
<dbReference type="AlphaFoldDB" id="L8GVR2"/>
<dbReference type="PANTHER" id="PTHR11081">
    <property type="entry name" value="FLAP ENDONUCLEASE FAMILY MEMBER"/>
    <property type="match status" value="1"/>
</dbReference>
<dbReference type="InterPro" id="IPR006086">
    <property type="entry name" value="XPG-I_dom"/>
</dbReference>
<dbReference type="GO" id="GO:0008409">
    <property type="term" value="F:5'-3' exonuclease activity"/>
    <property type="evidence" value="ECO:0007669"/>
    <property type="project" value="UniProtKB-UniRule"/>
</dbReference>
<evidence type="ECO:0000256" key="10">
    <source>
        <dbReference type="ARBA" id="ARBA00023128"/>
    </source>
</evidence>
<feature type="compositionally biased region" description="Low complexity" evidence="17">
    <location>
        <begin position="326"/>
        <end position="343"/>
    </location>
</feature>
<dbReference type="Proteomes" id="UP000011083">
    <property type="component" value="Unassembled WGS sequence"/>
</dbReference>
<organism evidence="20 21">
    <name type="scientific">Acanthamoeba castellanii (strain ATCC 30010 / Neff)</name>
    <dbReference type="NCBI Taxonomy" id="1257118"/>
    <lineage>
        <taxon>Eukaryota</taxon>
        <taxon>Amoebozoa</taxon>
        <taxon>Discosea</taxon>
        <taxon>Longamoebia</taxon>
        <taxon>Centramoebida</taxon>
        <taxon>Acanthamoebidae</taxon>
        <taxon>Acanthamoeba</taxon>
    </lineage>
</organism>
<dbReference type="SMART" id="SM00279">
    <property type="entry name" value="HhH2"/>
    <property type="match status" value="1"/>
</dbReference>
<keyword evidence="1 16" id="KW-0597">Phosphoprotein</keyword>
<evidence type="ECO:0000256" key="4">
    <source>
        <dbReference type="ARBA" id="ARBA00022723"/>
    </source>
</evidence>
<accession>L8GVR2</accession>
<dbReference type="GO" id="GO:0000287">
    <property type="term" value="F:magnesium ion binding"/>
    <property type="evidence" value="ECO:0007669"/>
    <property type="project" value="UniProtKB-UniRule"/>
</dbReference>
<reference evidence="20 21" key="1">
    <citation type="journal article" date="2013" name="Genome Biol.">
        <title>Genome of Acanthamoeba castellanii highlights extensive lateral gene transfer and early evolution of tyrosine kinase signaling.</title>
        <authorList>
            <person name="Clarke M."/>
            <person name="Lohan A.J."/>
            <person name="Liu B."/>
            <person name="Lagkouvardos I."/>
            <person name="Roy S."/>
            <person name="Zafar N."/>
            <person name="Bertelli C."/>
            <person name="Schilde C."/>
            <person name="Kianianmomeni A."/>
            <person name="Burglin T.R."/>
            <person name="Frech C."/>
            <person name="Turcotte B."/>
            <person name="Kopec K.O."/>
            <person name="Synnott J.M."/>
            <person name="Choo C."/>
            <person name="Paponov I."/>
            <person name="Finkler A."/>
            <person name="Soon Heng Tan C."/>
            <person name="Hutchins A.P."/>
            <person name="Weinmeier T."/>
            <person name="Rattei T."/>
            <person name="Chu J.S."/>
            <person name="Gimenez G."/>
            <person name="Irimia M."/>
            <person name="Rigden D.J."/>
            <person name="Fitzpatrick D.A."/>
            <person name="Lorenzo-Morales J."/>
            <person name="Bateman A."/>
            <person name="Chiu C.H."/>
            <person name="Tang P."/>
            <person name="Hegemann P."/>
            <person name="Fromm H."/>
            <person name="Raoult D."/>
            <person name="Greub G."/>
            <person name="Miranda-Saavedra D."/>
            <person name="Chen N."/>
            <person name="Nash P."/>
            <person name="Ginger M.L."/>
            <person name="Horn M."/>
            <person name="Schaap P."/>
            <person name="Caler L."/>
            <person name="Loftus B."/>
        </authorList>
    </citation>
    <scope>NUCLEOTIDE SEQUENCE [LARGE SCALE GENOMIC DNA]</scope>
    <source>
        <strain evidence="20 21">Neff</strain>
    </source>
</reference>
<evidence type="ECO:0000259" key="19">
    <source>
        <dbReference type="SMART" id="SM00485"/>
    </source>
</evidence>
<dbReference type="STRING" id="1257118.L8GVR2"/>
<comment type="similarity">
    <text evidence="14 16">Belongs to the XPG/RAD2 endonuclease family. FEN1 subfamily.</text>
</comment>
<evidence type="ECO:0000256" key="3">
    <source>
        <dbReference type="ARBA" id="ARBA00022722"/>
    </source>
</evidence>
<evidence type="ECO:0000256" key="9">
    <source>
        <dbReference type="ARBA" id="ARBA00022842"/>
    </source>
</evidence>
<comment type="subcellular location">
    <subcellularLocation>
        <location evidence="16">Nucleus</location>
        <location evidence="16">Nucleolus</location>
    </subcellularLocation>
    <subcellularLocation>
        <location evidence="16">Nucleus</location>
        <location evidence="16">Nucleoplasm</location>
    </subcellularLocation>
    <subcellularLocation>
        <location evidence="16">Mitochondrion</location>
    </subcellularLocation>
    <text evidence="16">Resides mostly in the nucleoli and relocalizes to the nucleoplasm upon DNA damage.</text>
</comment>
<dbReference type="FunFam" id="3.40.50.1010:FF:000016">
    <property type="entry name" value="Flap endonuclease 1"/>
    <property type="match status" value="1"/>
</dbReference>
<dbReference type="Gene3D" id="1.10.150.20">
    <property type="entry name" value="5' to 3' exonuclease, C-terminal subdomain"/>
    <property type="match status" value="1"/>
</dbReference>
<feature type="domain" description="XPG N-terminal" evidence="19">
    <location>
        <begin position="1"/>
        <end position="102"/>
    </location>
</feature>
<keyword evidence="4 16" id="KW-0479">Metal-binding</keyword>
<dbReference type="GO" id="GO:0005654">
    <property type="term" value="C:nucleoplasm"/>
    <property type="evidence" value="ECO:0007669"/>
    <property type="project" value="UniProtKB-SubCell"/>
</dbReference>
<sequence>MGVKGLMQLIADACPQALKETGADSYFGRKVALDASLALYSFLIALSPLSGSFLTNPSGDDTSYLMGLWSRTLRLVACGIKPAFVFDSVRALGAAAQPQSAAHSPPGARRVVRVTPTHIEECKKLLGLMGMPVVQAPAGGEAEAQCAELCRAGKVFAVGSEDMDALTFGAPVLLRHLTFSEARKLPIVEIELPKVLEGLGLTMEQFIDLCILAGCDYCDTIRGVGPKRALALIKQHGSVEQVIKNLDKAKNPLPDQFPFEATRELFKHPNVIPGDEVELQWGSPDEEGLLEYLVAEKGFNEERVRKGIATLKAGRKPQPVQGRIDSFFTSAGKSSSSTLKKEA</sequence>
<dbReference type="Gene3D" id="3.40.50.1010">
    <property type="entry name" value="5'-nuclease"/>
    <property type="match status" value="2"/>
</dbReference>